<feature type="non-terminal residue" evidence="1">
    <location>
        <position position="156"/>
    </location>
</feature>
<dbReference type="AlphaFoldDB" id="A0A7C4VF54"/>
<dbReference type="Proteomes" id="UP000885759">
    <property type="component" value="Unassembled WGS sequence"/>
</dbReference>
<accession>A0A7C4VF54</accession>
<organism evidence="1">
    <name type="scientific">Oceanithermus profundus</name>
    <dbReference type="NCBI Taxonomy" id="187137"/>
    <lineage>
        <taxon>Bacteria</taxon>
        <taxon>Thermotogati</taxon>
        <taxon>Deinococcota</taxon>
        <taxon>Deinococci</taxon>
        <taxon>Thermales</taxon>
        <taxon>Thermaceae</taxon>
        <taxon>Oceanithermus</taxon>
    </lineage>
</organism>
<evidence type="ECO:0000313" key="1">
    <source>
        <dbReference type="EMBL" id="HGY10623.1"/>
    </source>
</evidence>
<protein>
    <submittedName>
        <fullName evidence="1">Uncharacterized protein</fullName>
    </submittedName>
</protein>
<reference evidence="1" key="1">
    <citation type="journal article" date="2020" name="mSystems">
        <title>Genome- and Community-Level Interaction Insights into Carbon Utilization and Element Cycling Functions of Hydrothermarchaeota in Hydrothermal Sediment.</title>
        <authorList>
            <person name="Zhou Z."/>
            <person name="Liu Y."/>
            <person name="Xu W."/>
            <person name="Pan J."/>
            <person name="Luo Z.H."/>
            <person name="Li M."/>
        </authorList>
    </citation>
    <scope>NUCLEOTIDE SEQUENCE [LARGE SCALE GENOMIC DNA]</scope>
    <source>
        <strain evidence="1">HyVt-570</strain>
    </source>
</reference>
<name>A0A7C4VF54_9DEIN</name>
<comment type="caution">
    <text evidence="1">The sequence shown here is derived from an EMBL/GenBank/DDBJ whole genome shotgun (WGS) entry which is preliminary data.</text>
</comment>
<proteinExistence type="predicted"/>
<gene>
    <name evidence="1" type="ORF">ENK37_11340</name>
</gene>
<sequence>MQGAAVDSCDHLPPFCVTSCVLLHSIRSLQDCGLRISLLRLPSYLYVYRVSFLLLTAVCDRTIFGPARAAPCRGVRPSPAPRPGRRGYGAVHYAWRRIPLRRARGAVSGDFPGCTCIPEGDGVKCSNRFGGMVMHEGAPPLTVGIEEEYQLIDPET</sequence>
<dbReference type="EMBL" id="DRPZ01000283">
    <property type="protein sequence ID" value="HGY10623.1"/>
    <property type="molecule type" value="Genomic_DNA"/>
</dbReference>